<keyword evidence="4" id="KW-1185">Reference proteome</keyword>
<feature type="transmembrane region" description="Helical" evidence="2">
    <location>
        <begin position="7"/>
        <end position="27"/>
    </location>
</feature>
<feature type="compositionally biased region" description="Low complexity" evidence="1">
    <location>
        <begin position="144"/>
        <end position="153"/>
    </location>
</feature>
<gene>
    <name evidence="3" type="ORF">GCM10010469_00840</name>
</gene>
<dbReference type="EMBL" id="BAAAUW010000001">
    <property type="protein sequence ID" value="GAA3245618.1"/>
    <property type="molecule type" value="Genomic_DNA"/>
</dbReference>
<organism evidence="3 4">
    <name type="scientific">Streptomyces labedae</name>
    <dbReference type="NCBI Taxonomy" id="285569"/>
    <lineage>
        <taxon>Bacteria</taxon>
        <taxon>Bacillati</taxon>
        <taxon>Actinomycetota</taxon>
        <taxon>Actinomycetes</taxon>
        <taxon>Kitasatosporales</taxon>
        <taxon>Streptomycetaceae</taxon>
        <taxon>Streptomyces</taxon>
    </lineage>
</organism>
<keyword evidence="2" id="KW-1133">Transmembrane helix</keyword>
<evidence type="ECO:0000256" key="1">
    <source>
        <dbReference type="SAM" id="MobiDB-lite"/>
    </source>
</evidence>
<evidence type="ECO:0000256" key="2">
    <source>
        <dbReference type="SAM" id="Phobius"/>
    </source>
</evidence>
<keyword evidence="2" id="KW-0812">Transmembrane</keyword>
<proteinExistence type="predicted"/>
<keyword evidence="2" id="KW-0472">Membrane</keyword>
<feature type="transmembrane region" description="Helical" evidence="2">
    <location>
        <begin position="95"/>
        <end position="114"/>
    </location>
</feature>
<feature type="region of interest" description="Disordered" evidence="1">
    <location>
        <begin position="133"/>
        <end position="153"/>
    </location>
</feature>
<comment type="caution">
    <text evidence="3">The sequence shown here is derived from an EMBL/GenBank/DDBJ whole genome shotgun (WGS) entry which is preliminary data.</text>
</comment>
<protein>
    <submittedName>
        <fullName evidence="3">Uncharacterized protein</fullName>
    </submittedName>
</protein>
<sequence>MSGRLRAGGAFGHLLLVVMLTLGVFAMHTMGHPEESSGHAMTGALPAVTAAHQDGVTQKAAVAEAPGRPAAMAEHGALVSAATVPVHELPSGMDLMSVCVAVLTGWVLGLFLYARVGRRQERLTALLARSMALARPSSPPPRRPLSQLSVLRI</sequence>
<evidence type="ECO:0000313" key="4">
    <source>
        <dbReference type="Proteomes" id="UP001500728"/>
    </source>
</evidence>
<dbReference type="Proteomes" id="UP001500728">
    <property type="component" value="Unassembled WGS sequence"/>
</dbReference>
<reference evidence="4" key="1">
    <citation type="journal article" date="2019" name="Int. J. Syst. Evol. Microbiol.">
        <title>The Global Catalogue of Microorganisms (GCM) 10K type strain sequencing project: providing services to taxonomists for standard genome sequencing and annotation.</title>
        <authorList>
            <consortium name="The Broad Institute Genomics Platform"/>
            <consortium name="The Broad Institute Genome Sequencing Center for Infectious Disease"/>
            <person name="Wu L."/>
            <person name="Ma J."/>
        </authorList>
    </citation>
    <scope>NUCLEOTIDE SEQUENCE [LARGE SCALE GENOMIC DNA]</scope>
    <source>
        <strain evidence="4">JCM 9381</strain>
    </source>
</reference>
<evidence type="ECO:0000313" key="3">
    <source>
        <dbReference type="EMBL" id="GAA3245618.1"/>
    </source>
</evidence>
<accession>A0ABP6QNW4</accession>
<name>A0ABP6QNW4_9ACTN</name>